<evidence type="ECO:0000313" key="2">
    <source>
        <dbReference type="EMBL" id="WXL29333.1"/>
    </source>
</evidence>
<keyword evidence="3" id="KW-1185">Reference proteome</keyword>
<sequence length="116" mass="13624">MIKKGDILNGLVKEINEHGIVVKTFNNIRFFIPYSLVSDFKKFRNESYFEINQKINFVVESYEFEKFSGIGNFKINHPVFCRSPFKNSIKETKGGFDNLKIKLDETIESYIQNKDI</sequence>
<dbReference type="PROSITE" id="PS50126">
    <property type="entry name" value="S1"/>
    <property type="match status" value="1"/>
</dbReference>
<protein>
    <submittedName>
        <fullName evidence="2">S1 RNA-binding domain-containing protein</fullName>
    </submittedName>
</protein>
<accession>A0ABZ2RRC9</accession>
<dbReference type="InterPro" id="IPR012340">
    <property type="entry name" value="NA-bd_OB-fold"/>
</dbReference>
<dbReference type="EMBL" id="CP148067">
    <property type="protein sequence ID" value="WXL29333.1"/>
    <property type="molecule type" value="Genomic_DNA"/>
</dbReference>
<gene>
    <name evidence="2" type="ORF">WG617_01630</name>
</gene>
<dbReference type="Pfam" id="PF00575">
    <property type="entry name" value="S1"/>
    <property type="match status" value="1"/>
</dbReference>
<dbReference type="Gene3D" id="2.40.50.140">
    <property type="entry name" value="Nucleic acid-binding proteins"/>
    <property type="match status" value="1"/>
</dbReference>
<organism evidence="2 3">
    <name type="scientific">Mycoplasmopsis felifaucium</name>
    <dbReference type="NCBI Taxonomy" id="35768"/>
    <lineage>
        <taxon>Bacteria</taxon>
        <taxon>Bacillati</taxon>
        <taxon>Mycoplasmatota</taxon>
        <taxon>Mycoplasmoidales</taxon>
        <taxon>Metamycoplasmataceae</taxon>
        <taxon>Mycoplasmopsis</taxon>
    </lineage>
</organism>
<feature type="domain" description="S1 motif" evidence="1">
    <location>
        <begin position="5"/>
        <end position="74"/>
    </location>
</feature>
<dbReference type="InterPro" id="IPR003029">
    <property type="entry name" value="S1_domain"/>
</dbReference>
<evidence type="ECO:0000313" key="3">
    <source>
        <dbReference type="Proteomes" id="UP001477443"/>
    </source>
</evidence>
<dbReference type="RefSeq" id="WP_338822949.1">
    <property type="nucleotide sequence ID" value="NZ_CP148067.1"/>
</dbReference>
<dbReference type="SMART" id="SM00316">
    <property type="entry name" value="S1"/>
    <property type="match status" value="1"/>
</dbReference>
<evidence type="ECO:0000259" key="1">
    <source>
        <dbReference type="PROSITE" id="PS50126"/>
    </source>
</evidence>
<dbReference type="SUPFAM" id="SSF50249">
    <property type="entry name" value="Nucleic acid-binding proteins"/>
    <property type="match status" value="1"/>
</dbReference>
<dbReference type="Proteomes" id="UP001477443">
    <property type="component" value="Chromosome"/>
</dbReference>
<name>A0ABZ2RRC9_9BACT</name>
<reference evidence="2" key="1">
    <citation type="submission" date="2024-03" db="EMBL/GenBank/DDBJ databases">
        <title>Complete genome sequence of Mycoplasma felifaucium Z921 isolated from the trachea of a cheetah.</title>
        <authorList>
            <person name="Spergser J."/>
        </authorList>
    </citation>
    <scope>NUCLEOTIDE SEQUENCE [LARGE SCALE GENOMIC DNA]</scope>
    <source>
        <strain evidence="2">Z921</strain>
    </source>
</reference>
<proteinExistence type="predicted"/>